<evidence type="ECO:0000256" key="1">
    <source>
        <dbReference type="ARBA" id="ARBA00022679"/>
    </source>
</evidence>
<evidence type="ECO:0000313" key="5">
    <source>
        <dbReference type="Proteomes" id="UP000228755"/>
    </source>
</evidence>
<dbReference type="EMBL" id="PGLQ01000010">
    <property type="protein sequence ID" value="PJM78331.1"/>
    <property type="molecule type" value="Genomic_DNA"/>
</dbReference>
<dbReference type="InterPro" id="IPR000182">
    <property type="entry name" value="GNAT_dom"/>
</dbReference>
<protein>
    <submittedName>
        <fullName evidence="4">GNAT family N-acetyltransferase</fullName>
    </submittedName>
</protein>
<feature type="domain" description="N-acetyltransferase" evidence="3">
    <location>
        <begin position="7"/>
        <end position="165"/>
    </location>
</feature>
<sequence length="166" mass="18577">MTAPHTWTIRHATAADLDALDAIESACFPAAEAASRETLYARLQSYPECFWLLTDGEVIAAFVNGFATDRADLTDDMYDDPSQHDPHGRWQMIFGVDTAPLYQHHGYASMVMRQVIEDSRARGRKGLVLTCKDRLVGFYAQFGFLDEGVSGSVHGGVVWRQMRLTF</sequence>
<dbReference type="SUPFAM" id="SSF55729">
    <property type="entry name" value="Acyl-CoA N-acyltransferases (Nat)"/>
    <property type="match status" value="1"/>
</dbReference>
<dbReference type="PANTHER" id="PTHR10908:SF0">
    <property type="entry name" value="SEROTONIN N-ACETYLTRANSFERASE"/>
    <property type="match status" value="1"/>
</dbReference>
<dbReference type="GO" id="GO:0008080">
    <property type="term" value="F:N-acetyltransferase activity"/>
    <property type="evidence" value="ECO:0007669"/>
    <property type="project" value="UniProtKB-ARBA"/>
</dbReference>
<keyword evidence="2" id="KW-0012">Acyltransferase</keyword>
<reference evidence="4 5" key="1">
    <citation type="submission" date="2017-11" db="EMBL/GenBank/DDBJ databases">
        <title>Draft genome sequences of strains TRE 1, TRE D, TRE H and TRI 7, isolated from tamarins, belonging to four potential novel Bifidobacterium species.</title>
        <authorList>
            <person name="Mattarelli P."/>
            <person name="Modesto M."/>
            <person name="Bonetti A."/>
            <person name="Puglisi E."/>
            <person name="Morelli L."/>
        </authorList>
    </citation>
    <scope>NUCLEOTIDE SEQUENCE [LARGE SCALE GENOMIC DNA]</scope>
    <source>
        <strain evidence="5">TRED</strain>
    </source>
</reference>
<dbReference type="AlphaFoldDB" id="A0A2M9HNI8"/>
<evidence type="ECO:0000313" key="4">
    <source>
        <dbReference type="EMBL" id="PJM78331.1"/>
    </source>
</evidence>
<keyword evidence="5" id="KW-1185">Reference proteome</keyword>
<dbReference type="CDD" id="cd04301">
    <property type="entry name" value="NAT_SF"/>
    <property type="match status" value="1"/>
</dbReference>
<dbReference type="InterPro" id="IPR051635">
    <property type="entry name" value="SNAT-like"/>
</dbReference>
<dbReference type="PROSITE" id="PS51186">
    <property type="entry name" value="GNAT"/>
    <property type="match status" value="1"/>
</dbReference>
<dbReference type="OrthoDB" id="9800962at2"/>
<keyword evidence="1 4" id="KW-0808">Transferase</keyword>
<evidence type="ECO:0000256" key="2">
    <source>
        <dbReference type="ARBA" id="ARBA00023315"/>
    </source>
</evidence>
<gene>
    <name evidence="4" type="ORF">CUU80_09670</name>
</gene>
<name>A0A2M9HNI8_9BIFI</name>
<evidence type="ECO:0000259" key="3">
    <source>
        <dbReference type="PROSITE" id="PS51186"/>
    </source>
</evidence>
<accession>A0A2M9HNI8</accession>
<dbReference type="InterPro" id="IPR016181">
    <property type="entry name" value="Acyl_CoA_acyltransferase"/>
</dbReference>
<dbReference type="Gene3D" id="3.40.630.30">
    <property type="match status" value="1"/>
</dbReference>
<proteinExistence type="predicted"/>
<dbReference type="RefSeq" id="WP_100497132.1">
    <property type="nucleotide sequence ID" value="NZ_PGLQ01000010.1"/>
</dbReference>
<dbReference type="Proteomes" id="UP000228755">
    <property type="component" value="Unassembled WGS sequence"/>
</dbReference>
<organism evidence="4 5">
    <name type="scientific">Bifidobacterium scaligerum</name>
    <dbReference type="NCBI Taxonomy" id="2052656"/>
    <lineage>
        <taxon>Bacteria</taxon>
        <taxon>Bacillati</taxon>
        <taxon>Actinomycetota</taxon>
        <taxon>Actinomycetes</taxon>
        <taxon>Bifidobacteriales</taxon>
        <taxon>Bifidobacteriaceae</taxon>
        <taxon>Bifidobacterium</taxon>
    </lineage>
</organism>
<dbReference type="PANTHER" id="PTHR10908">
    <property type="entry name" value="SEROTONIN N-ACETYLTRANSFERASE"/>
    <property type="match status" value="1"/>
</dbReference>
<comment type="caution">
    <text evidence="4">The sequence shown here is derived from an EMBL/GenBank/DDBJ whole genome shotgun (WGS) entry which is preliminary data.</text>
</comment>
<dbReference type="Pfam" id="PF00583">
    <property type="entry name" value="Acetyltransf_1"/>
    <property type="match status" value="1"/>
</dbReference>